<protein>
    <submittedName>
        <fullName evidence="3">LysM peptidoglycan-binding domain-containing protein</fullName>
    </submittedName>
</protein>
<dbReference type="OrthoDB" id="2033517at2"/>
<evidence type="ECO:0000313" key="3">
    <source>
        <dbReference type="EMBL" id="QGQ95412.1"/>
    </source>
</evidence>
<feature type="region of interest" description="Disordered" evidence="1">
    <location>
        <begin position="394"/>
        <end position="452"/>
    </location>
</feature>
<dbReference type="RefSeq" id="WP_155700443.1">
    <property type="nucleotide sequence ID" value="NZ_CP034235.1"/>
</dbReference>
<keyword evidence="4" id="KW-1185">Reference proteome</keyword>
<dbReference type="Proteomes" id="UP000426246">
    <property type="component" value="Chromosome"/>
</dbReference>
<dbReference type="PANTHER" id="PTHR33734:SF34">
    <property type="entry name" value="SPOIVD-ASSOCIATED FACTOR A"/>
    <property type="match status" value="1"/>
</dbReference>
<feature type="compositionally biased region" description="Basic residues" evidence="1">
    <location>
        <begin position="404"/>
        <end position="418"/>
    </location>
</feature>
<dbReference type="SMART" id="SM00257">
    <property type="entry name" value="LysM"/>
    <property type="match status" value="2"/>
</dbReference>
<dbReference type="EMBL" id="CP034235">
    <property type="protein sequence ID" value="QGQ95412.1"/>
    <property type="molecule type" value="Genomic_DNA"/>
</dbReference>
<feature type="domain" description="LysM" evidence="2">
    <location>
        <begin position="2"/>
        <end position="47"/>
    </location>
</feature>
<dbReference type="GO" id="GO:0008932">
    <property type="term" value="F:lytic endotransglycosylase activity"/>
    <property type="evidence" value="ECO:0007669"/>
    <property type="project" value="TreeGrafter"/>
</dbReference>
<name>A0A6B8RIL3_9BACL</name>
<accession>A0A6B8RIL3</accession>
<dbReference type="Pfam" id="PF01476">
    <property type="entry name" value="LysM"/>
    <property type="match status" value="2"/>
</dbReference>
<dbReference type="InterPro" id="IPR018392">
    <property type="entry name" value="LysM"/>
</dbReference>
<dbReference type="Gene3D" id="3.10.350.10">
    <property type="entry name" value="LysM domain"/>
    <property type="match status" value="2"/>
</dbReference>
<gene>
    <name evidence="3" type="ORF">EHS13_11215</name>
</gene>
<sequence>MKIHMVKSGDTMYTIAQKYGVKLEQLIATNPQISNPDQIEVGMKVKIPSAAIHEGAPAVDYAHKHVVVQGDSLWKISKAWGLSLKELVDANPQLKNPSVLLTGEVVNIPKSAHMPNHGTSNTMSAAQALVQPNISNSFSPAYVPMPINAPQPTAAQPIMVNETAPKVVETLVQAEVKLPVAAESNNENMQIQGSNPLFMQFNVPAVEATSKVENMPAYELPEWNAPAMPQWEPASAPDYTAKVDCGCGCGEKVSAMPYNQYQAANSSMPAYYIPEPMLGYSMQDPMQIQPQQPMQGANYNPMQDTMGMQQAAPSSFYNPMQFPASAASGSPYGYMVPCYPMGAYGDMSYLHGMQTPYSPWLNSNENMPAVSTLAENVEKAENANINEHMNTVVGATEVSEPVKKRTKVPRKSSTRSKQKQNDRVILHNFIQKKSSSGQSVRELRLSEPWMNR</sequence>
<feature type="domain" description="LysM" evidence="2">
    <location>
        <begin position="63"/>
        <end position="108"/>
    </location>
</feature>
<evidence type="ECO:0000259" key="2">
    <source>
        <dbReference type="PROSITE" id="PS51782"/>
    </source>
</evidence>
<evidence type="ECO:0000256" key="1">
    <source>
        <dbReference type="SAM" id="MobiDB-lite"/>
    </source>
</evidence>
<dbReference type="PANTHER" id="PTHR33734">
    <property type="entry name" value="LYSM DOMAIN-CONTAINING GPI-ANCHORED PROTEIN 2"/>
    <property type="match status" value="1"/>
</dbReference>
<evidence type="ECO:0000313" key="4">
    <source>
        <dbReference type="Proteomes" id="UP000426246"/>
    </source>
</evidence>
<proteinExistence type="predicted"/>
<dbReference type="CDD" id="cd00118">
    <property type="entry name" value="LysM"/>
    <property type="match status" value="2"/>
</dbReference>
<dbReference type="InterPro" id="IPR036779">
    <property type="entry name" value="LysM_dom_sf"/>
</dbReference>
<dbReference type="KEGG" id="ppsc:EHS13_11215"/>
<dbReference type="PROSITE" id="PS51782">
    <property type="entry name" value="LYSM"/>
    <property type="match status" value="2"/>
</dbReference>
<reference evidence="4" key="1">
    <citation type="submission" date="2018-11" db="EMBL/GenBank/DDBJ databases">
        <title>Complete genome sequence of Paenibacillus sp. ML311-T8.</title>
        <authorList>
            <person name="Nam Y.-D."/>
            <person name="Kang J."/>
            <person name="Chung W.-H."/>
            <person name="Park Y.S."/>
        </authorList>
    </citation>
    <scope>NUCLEOTIDE SEQUENCE [LARGE SCALE GENOMIC DNA]</scope>
    <source>
        <strain evidence="4">ML311-T8</strain>
    </source>
</reference>
<dbReference type="AlphaFoldDB" id="A0A6B8RIL3"/>
<dbReference type="SUPFAM" id="SSF54106">
    <property type="entry name" value="LysM domain"/>
    <property type="match status" value="2"/>
</dbReference>
<organism evidence="3 4">
    <name type="scientific">Paenibacillus psychroresistens</name>
    <dbReference type="NCBI Taxonomy" id="1778678"/>
    <lineage>
        <taxon>Bacteria</taxon>
        <taxon>Bacillati</taxon>
        <taxon>Bacillota</taxon>
        <taxon>Bacilli</taxon>
        <taxon>Bacillales</taxon>
        <taxon>Paenibacillaceae</taxon>
        <taxon>Paenibacillus</taxon>
    </lineage>
</organism>